<dbReference type="AlphaFoldDB" id="A0A9D1NJE2"/>
<feature type="non-terminal residue" evidence="2">
    <location>
        <position position="1"/>
    </location>
</feature>
<feature type="compositionally biased region" description="Acidic residues" evidence="1">
    <location>
        <begin position="314"/>
        <end position="325"/>
    </location>
</feature>
<comment type="caution">
    <text evidence="2">The sequence shown here is derived from an EMBL/GenBank/DDBJ whole genome shotgun (WGS) entry which is preliminary data.</text>
</comment>
<evidence type="ECO:0000313" key="2">
    <source>
        <dbReference type="EMBL" id="HIV03637.1"/>
    </source>
</evidence>
<organism evidence="2 3">
    <name type="scientific">Candidatus Spyradosoma merdigallinarum</name>
    <dbReference type="NCBI Taxonomy" id="2840950"/>
    <lineage>
        <taxon>Bacteria</taxon>
        <taxon>Pseudomonadati</taxon>
        <taxon>Verrucomicrobiota</taxon>
        <taxon>Opitutia</taxon>
        <taxon>Opitutia incertae sedis</taxon>
        <taxon>Candidatus Spyradosoma</taxon>
    </lineage>
</organism>
<reference evidence="2" key="2">
    <citation type="journal article" date="2021" name="PeerJ">
        <title>Extensive microbial diversity within the chicken gut microbiome revealed by metagenomics and culture.</title>
        <authorList>
            <person name="Gilroy R."/>
            <person name="Ravi A."/>
            <person name="Getino M."/>
            <person name="Pursley I."/>
            <person name="Horton D.L."/>
            <person name="Alikhan N.F."/>
            <person name="Baker D."/>
            <person name="Gharbi K."/>
            <person name="Hall N."/>
            <person name="Watson M."/>
            <person name="Adriaenssens E.M."/>
            <person name="Foster-Nyarko E."/>
            <person name="Jarju S."/>
            <person name="Secka A."/>
            <person name="Antonio M."/>
            <person name="Oren A."/>
            <person name="Chaudhuri R.R."/>
            <person name="La Ragione R."/>
            <person name="Hildebrand F."/>
            <person name="Pallen M.J."/>
        </authorList>
    </citation>
    <scope>NUCLEOTIDE SEQUENCE</scope>
    <source>
        <strain evidence="2">10669</strain>
    </source>
</reference>
<feature type="region of interest" description="Disordered" evidence="1">
    <location>
        <begin position="298"/>
        <end position="327"/>
    </location>
</feature>
<dbReference type="Proteomes" id="UP000886812">
    <property type="component" value="Unassembled WGS sequence"/>
</dbReference>
<evidence type="ECO:0008006" key="4">
    <source>
        <dbReference type="Google" id="ProtNLM"/>
    </source>
</evidence>
<evidence type="ECO:0000313" key="3">
    <source>
        <dbReference type="Proteomes" id="UP000886812"/>
    </source>
</evidence>
<proteinExistence type="predicted"/>
<evidence type="ECO:0000256" key="1">
    <source>
        <dbReference type="SAM" id="MobiDB-lite"/>
    </source>
</evidence>
<name>A0A9D1NJE2_9BACT</name>
<gene>
    <name evidence="2" type="ORF">IAC75_00595</name>
</gene>
<reference evidence="2" key="1">
    <citation type="submission" date="2020-10" db="EMBL/GenBank/DDBJ databases">
        <authorList>
            <person name="Gilroy R."/>
        </authorList>
    </citation>
    <scope>NUCLEOTIDE SEQUENCE</scope>
    <source>
        <strain evidence="2">10669</strain>
    </source>
</reference>
<protein>
    <recommendedName>
        <fullName evidence="4">AsmA-like C-terminal domain-containing protein</fullName>
    </recommendedName>
</protein>
<dbReference type="EMBL" id="DVOG01000017">
    <property type="protein sequence ID" value="HIV03637.1"/>
    <property type="molecule type" value="Genomic_DNA"/>
</dbReference>
<sequence length="501" mass="54954">VSAEEIRVPEIRALGPDFSANADVFTEFSPTGAFRIRTWGSVDPVYIDGRLGWFWERIWRDMKLAPSEKRPRADIDVHGNWGDRWERVFGAIAGENCFANGVLVDKVRLRVCEEPQIIAAFDMGFERGKDLVTGTLQWHYAMEPTYHFRDFRFLFEGSIPPKDVLQIVGEGLPEALSELETAGPGTAVVSGLFSGDDSLMRVNVSGSVPGEFSIFGIRGEDFSGDIIYDNGVVLVGNPFSARSDSGTISGKILVRLPEDGAGAAGSVVDLDLELKNVRRSRLTDAFSALAAHVGAPAISSTPEKGAAETPPADEREESPEEGEDAEWSRVDAVFAGTMTVPDMHTLDAAGKFSLHEKDLFELQVFGGFSRLLASMNIDLTTFMLNRAEGTFTVRDGVAFFPDLRVYGRNGEVDVRADVAFPELKIRGEAVFRNLRGTRIPLLGRLVKWGSSSTEMLPVEISGTLNDIKWSVSPTLSRMWSDPDDDYGIVPERVPAEAPEEP</sequence>
<accession>A0A9D1NJE2</accession>